<dbReference type="GO" id="GO:0005634">
    <property type="term" value="C:nucleus"/>
    <property type="evidence" value="ECO:0007669"/>
    <property type="project" value="TreeGrafter"/>
</dbReference>
<reference evidence="3" key="1">
    <citation type="submission" date="2023-01" db="EMBL/GenBank/DDBJ databases">
        <title>Metagenome sequencing of chrysophaentin producing Chrysophaeum taylorii.</title>
        <authorList>
            <person name="Davison J."/>
            <person name="Bewley C."/>
        </authorList>
    </citation>
    <scope>NUCLEOTIDE SEQUENCE</scope>
    <source>
        <strain evidence="3">NIES-1699</strain>
    </source>
</reference>
<evidence type="ECO:0000256" key="1">
    <source>
        <dbReference type="ARBA" id="ARBA00022801"/>
    </source>
</evidence>
<dbReference type="GO" id="GO:0005737">
    <property type="term" value="C:cytoplasm"/>
    <property type="evidence" value="ECO:0007669"/>
    <property type="project" value="TreeGrafter"/>
</dbReference>
<dbReference type="InterPro" id="IPR005645">
    <property type="entry name" value="FSH-like_dom"/>
</dbReference>
<proteinExistence type="predicted"/>
<dbReference type="AlphaFoldDB" id="A0AAD7UMD5"/>
<dbReference type="InterPro" id="IPR029058">
    <property type="entry name" value="AB_hydrolase_fold"/>
</dbReference>
<gene>
    <name evidence="3" type="ORF">CTAYLR_005665</name>
</gene>
<dbReference type="GO" id="GO:0016787">
    <property type="term" value="F:hydrolase activity"/>
    <property type="evidence" value="ECO:0007669"/>
    <property type="project" value="UniProtKB-KW"/>
</dbReference>
<dbReference type="Pfam" id="PF03959">
    <property type="entry name" value="FSH1"/>
    <property type="match status" value="1"/>
</dbReference>
<dbReference type="EMBL" id="JAQMWT010000096">
    <property type="protein sequence ID" value="KAJ8610682.1"/>
    <property type="molecule type" value="Genomic_DNA"/>
</dbReference>
<dbReference type="Proteomes" id="UP001230188">
    <property type="component" value="Unassembled WGS sequence"/>
</dbReference>
<keyword evidence="4" id="KW-1185">Reference proteome</keyword>
<dbReference type="Gene3D" id="3.40.50.1820">
    <property type="entry name" value="alpha/beta hydrolase"/>
    <property type="match status" value="1"/>
</dbReference>
<name>A0AAD7UMD5_9STRA</name>
<evidence type="ECO:0000313" key="3">
    <source>
        <dbReference type="EMBL" id="KAJ8610682.1"/>
    </source>
</evidence>
<evidence type="ECO:0000313" key="4">
    <source>
        <dbReference type="Proteomes" id="UP001230188"/>
    </source>
</evidence>
<accession>A0AAD7UMD5</accession>
<comment type="caution">
    <text evidence="3">The sequence shown here is derived from an EMBL/GenBank/DDBJ whole genome shotgun (WGS) entry which is preliminary data.</text>
</comment>
<dbReference type="PANTHER" id="PTHR48070">
    <property type="entry name" value="ESTERASE OVCA2"/>
    <property type="match status" value="1"/>
</dbReference>
<protein>
    <recommendedName>
        <fullName evidence="2">Serine hydrolase domain-containing protein</fullName>
    </recommendedName>
</protein>
<dbReference type="SUPFAM" id="SSF53474">
    <property type="entry name" value="alpha/beta-Hydrolases"/>
    <property type="match status" value="1"/>
</dbReference>
<sequence>MTTLFFDASNYIARLLGGGGVKENETTMFPGIEEALDLDVYADMLDPNLAIKRNGRPLRLLCLHGHGSNNDITAIQMCSLGLHSRCSVDLLHGAQPCAPQAWTFTQLSARPFKSWWDMRGGGLEAALRRVLLAVEEHGPYDGLYGFSQGSAVASWLSLPGVAESLGAKRTWRFVVCAGGVDIGLDEAMALLDGDHGSDDNTNARKTTTSKKIDLPSLHIIGRKDSYITLSRRLVALYDNPVVLSHPHAHEVPVSLRRDAPFQAAVHDFLKSH</sequence>
<evidence type="ECO:0000259" key="2">
    <source>
        <dbReference type="Pfam" id="PF03959"/>
    </source>
</evidence>
<organism evidence="3 4">
    <name type="scientific">Chrysophaeum taylorii</name>
    <dbReference type="NCBI Taxonomy" id="2483200"/>
    <lineage>
        <taxon>Eukaryota</taxon>
        <taxon>Sar</taxon>
        <taxon>Stramenopiles</taxon>
        <taxon>Ochrophyta</taxon>
        <taxon>Pelagophyceae</taxon>
        <taxon>Pelagomonadales</taxon>
        <taxon>Pelagomonadaceae</taxon>
        <taxon>Chrysophaeum</taxon>
    </lineage>
</organism>
<keyword evidence="1" id="KW-0378">Hydrolase</keyword>
<dbReference type="InterPro" id="IPR050593">
    <property type="entry name" value="LovG"/>
</dbReference>
<dbReference type="PANTHER" id="PTHR48070:SF6">
    <property type="entry name" value="ESTERASE OVCA2"/>
    <property type="match status" value="1"/>
</dbReference>
<feature type="domain" description="Serine hydrolase" evidence="2">
    <location>
        <begin position="57"/>
        <end position="254"/>
    </location>
</feature>